<comment type="caution">
    <text evidence="2">The sequence shown here is derived from an EMBL/GenBank/DDBJ whole genome shotgun (WGS) entry which is preliminary data.</text>
</comment>
<dbReference type="AlphaFoldDB" id="A0AAV0BQ50"/>
<feature type="region of interest" description="Disordered" evidence="1">
    <location>
        <begin position="130"/>
        <end position="181"/>
    </location>
</feature>
<dbReference type="Proteomes" id="UP001153365">
    <property type="component" value="Unassembled WGS sequence"/>
</dbReference>
<feature type="compositionally biased region" description="Basic and acidic residues" evidence="1">
    <location>
        <begin position="130"/>
        <end position="151"/>
    </location>
</feature>
<protein>
    <submittedName>
        <fullName evidence="2">Uncharacterized protein</fullName>
    </submittedName>
</protein>
<sequence length="198" mass="22661">MGIPGWELRQKPEALKRERKCLAWKMRLVVVGLVTIFMAKGLDKHLADFKESGMFSNSFEEQQRVGSKAPKKSDGDGYYYLDDQNIGKDCKWDCQSQTKDKDKKHKTTIRDSEIGIDRVTGFPIVNDGKDTSFKPFRDKEESSPDRDKEEVSICGNRGIIKRDRKEYEEEPAMATTKRKGLKGESASVLNSRWLVDGF</sequence>
<evidence type="ECO:0000313" key="2">
    <source>
        <dbReference type="EMBL" id="CAH7689479.1"/>
    </source>
</evidence>
<name>A0AAV0BQ50_PHAPC</name>
<gene>
    <name evidence="2" type="ORF">PPACK8108_LOCUS24564</name>
</gene>
<proteinExistence type="predicted"/>
<evidence type="ECO:0000313" key="3">
    <source>
        <dbReference type="Proteomes" id="UP001153365"/>
    </source>
</evidence>
<evidence type="ECO:0000256" key="1">
    <source>
        <dbReference type="SAM" id="MobiDB-lite"/>
    </source>
</evidence>
<dbReference type="EMBL" id="CALTRL010006078">
    <property type="protein sequence ID" value="CAH7689479.1"/>
    <property type="molecule type" value="Genomic_DNA"/>
</dbReference>
<organism evidence="2 3">
    <name type="scientific">Phakopsora pachyrhizi</name>
    <name type="common">Asian soybean rust disease fungus</name>
    <dbReference type="NCBI Taxonomy" id="170000"/>
    <lineage>
        <taxon>Eukaryota</taxon>
        <taxon>Fungi</taxon>
        <taxon>Dikarya</taxon>
        <taxon>Basidiomycota</taxon>
        <taxon>Pucciniomycotina</taxon>
        <taxon>Pucciniomycetes</taxon>
        <taxon>Pucciniales</taxon>
        <taxon>Phakopsoraceae</taxon>
        <taxon>Phakopsora</taxon>
    </lineage>
</organism>
<keyword evidence="3" id="KW-1185">Reference proteome</keyword>
<reference evidence="2" key="1">
    <citation type="submission" date="2022-06" db="EMBL/GenBank/DDBJ databases">
        <authorList>
            <consortium name="SYNGENTA / RWTH Aachen University"/>
        </authorList>
    </citation>
    <scope>NUCLEOTIDE SEQUENCE</scope>
</reference>
<accession>A0AAV0BQ50</accession>